<dbReference type="Pfam" id="PF12696">
    <property type="entry name" value="TraG-D_C"/>
    <property type="match status" value="1"/>
</dbReference>
<evidence type="ECO:0000313" key="5">
    <source>
        <dbReference type="Proteomes" id="UP000179072"/>
    </source>
</evidence>
<dbReference type="Proteomes" id="UP000179072">
    <property type="component" value="Unassembled WGS sequence"/>
</dbReference>
<dbReference type="Pfam" id="PF01935">
    <property type="entry name" value="DUF87"/>
    <property type="match status" value="1"/>
</dbReference>
<dbReference type="InterPro" id="IPR032689">
    <property type="entry name" value="TraG-D_C"/>
</dbReference>
<feature type="region of interest" description="Disordered" evidence="1">
    <location>
        <begin position="699"/>
        <end position="721"/>
    </location>
</feature>
<dbReference type="Gene3D" id="3.40.50.300">
    <property type="entry name" value="P-loop containing nucleotide triphosphate hydrolases"/>
    <property type="match status" value="2"/>
</dbReference>
<dbReference type="InterPro" id="IPR051162">
    <property type="entry name" value="T4SS_component"/>
</dbReference>
<protein>
    <recommendedName>
        <fullName evidence="6">Type IV secretion system coupling protein TraD DNA-binding domain-containing protein</fullName>
    </recommendedName>
</protein>
<dbReference type="SUPFAM" id="SSF52540">
    <property type="entry name" value="P-loop containing nucleoside triphosphate hydrolases"/>
    <property type="match status" value="1"/>
</dbReference>
<sequence length="721" mass="81926">MSQVILFIKTPPSNTRKEDAMENFFHALQRVLPNNTPLSIEMASSQQFLRFYIVIPQQYKGLIESQLYAQYPEAEIEQVHDYLPRSFQNTALAQIDFRPTSLNMLTTYRDMQENFIKLLSAILSKSDPDDRAFFQISLKRVGSKLFDRGITGAYIGIVNKQSPNREMSKFSQDLFLGKLRIAFVSKSSISARQKLDVLVNLLKSVKSSTVELKKRTYLIPGNLEKMFTSRTFSQGDYWSVSELATLFHLPYEGGLVSNVVQTTSKKAPAPDILPTYGNVDNKSVSFIGYTNYRNDKKIFGIKRIDRRRHVYVIGKTGNGKSRFIELLLISDIQNGEGCCLLDPHGDLATDLLHFIPKNRINDVVYINPTDQNFPIGFNPLEPVSDYESRQQLSSLFIAIFKKLFLATWTPQMEHLIRYITLALLETPDSNVLGIARILSDTAFRQRVIKQIQDPVVKAFWTNEFKPSDPQLSNQAMIPILNKVGQFISNPIIRNMVGQRKNALDFEKFMTEGKIVIINLSKGKLGDENSALLGSLFITKIQQVALSRAKIPENERRDFYFYIDEFQNFATDAFTSILSEARKYHLNLTIAHQYMAQLPDEIKSTTFGNVGTIISFAVGGDDATYLSKEFAPVFDADDLINLNTREIYIKMTIDGKLTPPFSGYTLDTPKSTIDYSKEIIDASRLKYAQNRTRVENEIAQWTESNSASDSSTDDDSFPEPMI</sequence>
<feature type="compositionally biased region" description="Acidic residues" evidence="1">
    <location>
        <begin position="710"/>
        <end position="721"/>
    </location>
</feature>
<accession>A0A1F7INP3</accession>
<dbReference type="InterPro" id="IPR027417">
    <property type="entry name" value="P-loop_NTPase"/>
</dbReference>
<dbReference type="PANTHER" id="PTHR30121">
    <property type="entry name" value="UNCHARACTERIZED PROTEIN YJGR-RELATED"/>
    <property type="match status" value="1"/>
</dbReference>
<feature type="domain" description="Helicase HerA central" evidence="2">
    <location>
        <begin position="307"/>
        <end position="522"/>
    </location>
</feature>
<evidence type="ECO:0000259" key="2">
    <source>
        <dbReference type="Pfam" id="PF01935"/>
    </source>
</evidence>
<dbReference type="EMBL" id="MGAK01000008">
    <property type="protein sequence ID" value="OGK45004.1"/>
    <property type="molecule type" value="Genomic_DNA"/>
</dbReference>
<dbReference type="CDD" id="cd01127">
    <property type="entry name" value="TrwB_TraG_TraD_VirD4"/>
    <property type="match status" value="1"/>
</dbReference>
<dbReference type="STRING" id="1802060.A2957_01075"/>
<comment type="caution">
    <text evidence="4">The sequence shown here is derived from an EMBL/GenBank/DDBJ whole genome shotgun (WGS) entry which is preliminary data.</text>
</comment>
<evidence type="ECO:0000256" key="1">
    <source>
        <dbReference type="SAM" id="MobiDB-lite"/>
    </source>
</evidence>
<gene>
    <name evidence="4" type="ORF">A2957_01075</name>
</gene>
<evidence type="ECO:0000313" key="4">
    <source>
        <dbReference type="EMBL" id="OGK45004.1"/>
    </source>
</evidence>
<dbReference type="InterPro" id="IPR002789">
    <property type="entry name" value="HerA_central"/>
</dbReference>
<evidence type="ECO:0008006" key="6">
    <source>
        <dbReference type="Google" id="ProtNLM"/>
    </source>
</evidence>
<proteinExistence type="predicted"/>
<evidence type="ECO:0000259" key="3">
    <source>
        <dbReference type="Pfam" id="PF12696"/>
    </source>
</evidence>
<name>A0A1F7INP3_9BACT</name>
<organism evidence="4 5">
    <name type="scientific">Candidatus Roizmanbacteria bacterium RIFCSPLOWO2_01_FULL_38_11</name>
    <dbReference type="NCBI Taxonomy" id="1802060"/>
    <lineage>
        <taxon>Bacteria</taxon>
        <taxon>Candidatus Roizmaniibacteriota</taxon>
    </lineage>
</organism>
<dbReference type="PANTHER" id="PTHR30121:SF6">
    <property type="entry name" value="SLR6007 PROTEIN"/>
    <property type="match status" value="1"/>
</dbReference>
<dbReference type="AlphaFoldDB" id="A0A1F7INP3"/>
<feature type="domain" description="TraD/TraG TraM recognition site" evidence="3">
    <location>
        <begin position="558"/>
        <end position="627"/>
    </location>
</feature>
<reference evidence="4 5" key="1">
    <citation type="journal article" date="2016" name="Nat. Commun.">
        <title>Thousands of microbial genomes shed light on interconnected biogeochemical processes in an aquifer system.</title>
        <authorList>
            <person name="Anantharaman K."/>
            <person name="Brown C.T."/>
            <person name="Hug L.A."/>
            <person name="Sharon I."/>
            <person name="Castelle C.J."/>
            <person name="Probst A.J."/>
            <person name="Thomas B.C."/>
            <person name="Singh A."/>
            <person name="Wilkins M.J."/>
            <person name="Karaoz U."/>
            <person name="Brodie E.L."/>
            <person name="Williams K.H."/>
            <person name="Hubbard S.S."/>
            <person name="Banfield J.F."/>
        </authorList>
    </citation>
    <scope>NUCLEOTIDE SEQUENCE [LARGE SCALE GENOMIC DNA]</scope>
</reference>